<dbReference type="EMBL" id="JAIQCV010000007">
    <property type="protein sequence ID" value="KAH1082853.1"/>
    <property type="molecule type" value="Genomic_DNA"/>
</dbReference>
<feature type="compositionally biased region" description="Basic and acidic residues" evidence="1">
    <location>
        <begin position="167"/>
        <end position="176"/>
    </location>
</feature>
<feature type="region of interest" description="Disordered" evidence="1">
    <location>
        <begin position="162"/>
        <end position="188"/>
    </location>
</feature>
<keyword evidence="3" id="KW-1185">Reference proteome</keyword>
<organism evidence="2 3">
    <name type="scientific">Gossypium stocksii</name>
    <dbReference type="NCBI Taxonomy" id="47602"/>
    <lineage>
        <taxon>Eukaryota</taxon>
        <taxon>Viridiplantae</taxon>
        <taxon>Streptophyta</taxon>
        <taxon>Embryophyta</taxon>
        <taxon>Tracheophyta</taxon>
        <taxon>Spermatophyta</taxon>
        <taxon>Magnoliopsida</taxon>
        <taxon>eudicotyledons</taxon>
        <taxon>Gunneridae</taxon>
        <taxon>Pentapetalae</taxon>
        <taxon>rosids</taxon>
        <taxon>malvids</taxon>
        <taxon>Malvales</taxon>
        <taxon>Malvaceae</taxon>
        <taxon>Malvoideae</taxon>
        <taxon>Gossypium</taxon>
    </lineage>
</organism>
<dbReference type="AlphaFoldDB" id="A0A9D4A2F5"/>
<name>A0A9D4A2F5_9ROSI</name>
<dbReference type="OrthoDB" id="1001903at2759"/>
<protein>
    <submittedName>
        <fullName evidence="2">Uncharacterized protein</fullName>
    </submittedName>
</protein>
<sequence>MSKEVAENVEGVETRGRARKASHSRDILSALKDRVVTLEEFVGDVKEMIDEIDDRVNDGLLSMKEQLRDYVLDSIDELTSRDDAIEAMMTALKKEIVELKGELTIYKAALGNGGLAAVAPKPSVDVPKPKEFKGTRSIDTKQELERRGVQELTKAMSVAESLAKFGGKKDRPESSKPKFNPKGNSGGD</sequence>
<feature type="region of interest" description="Disordered" evidence="1">
    <location>
        <begin position="1"/>
        <end position="24"/>
    </location>
</feature>
<dbReference type="Proteomes" id="UP000828251">
    <property type="component" value="Unassembled WGS sequence"/>
</dbReference>
<accession>A0A9D4A2F5</accession>
<evidence type="ECO:0000313" key="2">
    <source>
        <dbReference type="EMBL" id="KAH1082853.1"/>
    </source>
</evidence>
<reference evidence="2 3" key="1">
    <citation type="journal article" date="2021" name="Plant Biotechnol. J.">
        <title>Multi-omics assisted identification of the key and species-specific regulatory components of drought-tolerant mechanisms in Gossypium stocksii.</title>
        <authorList>
            <person name="Yu D."/>
            <person name="Ke L."/>
            <person name="Zhang D."/>
            <person name="Wu Y."/>
            <person name="Sun Y."/>
            <person name="Mei J."/>
            <person name="Sun J."/>
            <person name="Sun Y."/>
        </authorList>
    </citation>
    <scope>NUCLEOTIDE SEQUENCE [LARGE SCALE GENOMIC DNA]</scope>
    <source>
        <strain evidence="3">cv. E1</strain>
        <tissue evidence="2">Leaf</tissue>
    </source>
</reference>
<proteinExistence type="predicted"/>
<evidence type="ECO:0000313" key="3">
    <source>
        <dbReference type="Proteomes" id="UP000828251"/>
    </source>
</evidence>
<feature type="compositionally biased region" description="Basic and acidic residues" evidence="1">
    <location>
        <begin position="1"/>
        <end position="16"/>
    </location>
</feature>
<comment type="caution">
    <text evidence="2">The sequence shown here is derived from an EMBL/GenBank/DDBJ whole genome shotgun (WGS) entry which is preliminary data.</text>
</comment>
<evidence type="ECO:0000256" key="1">
    <source>
        <dbReference type="SAM" id="MobiDB-lite"/>
    </source>
</evidence>
<gene>
    <name evidence="2" type="ORF">J1N35_022614</name>
</gene>